<proteinExistence type="predicted"/>
<gene>
    <name evidence="2" type="ORF">ENN51_05565</name>
</gene>
<organism evidence="2">
    <name type="scientific">candidate division WOR-3 bacterium</name>
    <dbReference type="NCBI Taxonomy" id="2052148"/>
    <lineage>
        <taxon>Bacteria</taxon>
        <taxon>Bacteria division WOR-3</taxon>
    </lineage>
</organism>
<sequence length="436" mass="47810">MVRHSRLVGLLLLAAALAVTAHAYEGGLPGAFLNYGNAPRSLALGKAFAGVADDPQAGYFNPGGLFQLNASEVIAAHSQLYGARMEYIGYALPTREYGTFAVSIINHGAEGLDSRTPDNQPYQGFAAAENAYLASYCYNPWHFLGFGVTAKLIAHNIAQYSDIGVGLDAGVLARDLGPVSLGLTAHNLLQPTLTLGLIPDVYPRSLRAGIGIRLLEERVLIAADVTTPLLYDVDEKGNPTRSFTPRFTPHAGVEFDIIRGVLVQRVGFDMNEVSLGLGLHRHWGQMGIGADYAFLLHHRSSYRLKPTHKVGVFVSFAGFRVWVDAQPQVFSPTPEQTQNVLWMDVKLTSRAPAKRWQLLLKNDLGEVVRTFSGWDAPPMRLSWDGLDDAGRLVSDGRYNYEIIVVDQRNSALEFTGTLTQVRTRGPEGRLEIRPRE</sequence>
<reference evidence="2" key="1">
    <citation type="journal article" date="2020" name="mSystems">
        <title>Genome- and Community-Level Interaction Insights into Carbon Utilization and Element Cycling Functions of Hydrothermarchaeota in Hydrothermal Sediment.</title>
        <authorList>
            <person name="Zhou Z."/>
            <person name="Liu Y."/>
            <person name="Xu W."/>
            <person name="Pan J."/>
            <person name="Luo Z.H."/>
            <person name="Li M."/>
        </authorList>
    </citation>
    <scope>NUCLEOTIDE SEQUENCE [LARGE SCALE GENOMIC DNA]</scope>
    <source>
        <strain evidence="2">SpSt-1182</strain>
    </source>
</reference>
<feature type="signal peptide" evidence="1">
    <location>
        <begin position="1"/>
        <end position="23"/>
    </location>
</feature>
<evidence type="ECO:0000256" key="1">
    <source>
        <dbReference type="SAM" id="SignalP"/>
    </source>
</evidence>
<comment type="caution">
    <text evidence="2">The sequence shown here is derived from an EMBL/GenBank/DDBJ whole genome shotgun (WGS) entry which is preliminary data.</text>
</comment>
<dbReference type="Proteomes" id="UP000885672">
    <property type="component" value="Unassembled WGS sequence"/>
</dbReference>
<name>A0A7V0T5V1_UNCW3</name>
<feature type="chain" id="PRO_5031461343" description="PorV/PorQ family protein" evidence="1">
    <location>
        <begin position="24"/>
        <end position="436"/>
    </location>
</feature>
<dbReference type="Gene3D" id="2.40.160.60">
    <property type="entry name" value="Outer membrane protein transport protein (OMPP1/FadL/TodX)"/>
    <property type="match status" value="1"/>
</dbReference>
<evidence type="ECO:0008006" key="3">
    <source>
        <dbReference type="Google" id="ProtNLM"/>
    </source>
</evidence>
<keyword evidence="1" id="KW-0732">Signal</keyword>
<accession>A0A7V0T5V1</accession>
<evidence type="ECO:0000313" key="2">
    <source>
        <dbReference type="EMBL" id="HDQ99732.1"/>
    </source>
</evidence>
<dbReference type="Gene3D" id="2.60.40.4070">
    <property type="match status" value="1"/>
</dbReference>
<dbReference type="EMBL" id="DSBX01000207">
    <property type="protein sequence ID" value="HDQ99732.1"/>
    <property type="molecule type" value="Genomic_DNA"/>
</dbReference>
<dbReference type="AlphaFoldDB" id="A0A7V0T5V1"/>
<protein>
    <recommendedName>
        <fullName evidence="3">PorV/PorQ family protein</fullName>
    </recommendedName>
</protein>